<comment type="caution">
    <text evidence="12">The sequence shown here is derived from an EMBL/GenBank/DDBJ whole genome shotgun (WGS) entry which is preliminary data.</text>
</comment>
<feature type="region of interest" description="Disordered" evidence="10">
    <location>
        <begin position="767"/>
        <end position="789"/>
    </location>
</feature>
<sequence length="789" mass="85133">MFMGYSDDGCSLSRLFWPKTTSPSATVSRTNAVTQAGGQTSSETSEPMQPVNCTTTTQPISMGSSSQKSSTPTQETSAIVHDGDFMSADQSSLDDGGHGHGGGMHGDDEEEDVDDDEEVGSVLTEDEEDYEDYCLGGYHPVNVGDMFSDGRYVIVRKLGWGHFSTVWLAKDRVANRHVALKVVKSAPHYTETALDEIKLLQRLVSANPEHPGCRHCVFLLDHFRHHGPNGSHVCMVFEVLGENLLGLIKRYQHRGVPVHIVKQIAKQVLLGLDYMHKSCGIIHTDLKPENVLICIDDVEAVVEAELRTNPKAVPTKLVGVPPSQGRGGAQTPRRDSVLITSSRPLSSPSNSLGSSPMFDKLALAMSHASEVHRSVDGSAQGSPSSPGPTLSLPPNAISSACASAGPSSPGGMSLGGKTSVPMQKGPSLLSQQALQAQTLTAPSSSASTAMGDDEPFYLQSPPMGVSPDPFRPAPAAGDPTVLPPPPPYDPSTLERITVKISDLGNACWTDHHFTNDIQTRQYRCPEAILGARWGTTADLWSASAMFFELLTGDYLFDPAAGAKYNKDDDHIAQIIELLGDFPKNVAFAGKYSAEIFNRKGEPRHIHKLRYWPLMNVLQEKYLLTVEHAQELSSFLLPMLRLDPKERASAKEALAHPWLQGVVTQGELELALRAQRQSQQPQHNSHGHQEWYGSLVSPTTQKFDVENALKPIQPLGVPTSPTSTNTQTHHHATDTSSSPVKEANCETAAPSSNQDTLALQAQFSRTQLSGIDGGDQGEAKADATAVHPIS</sequence>
<keyword evidence="5" id="KW-0418">Kinase</keyword>
<feature type="compositionally biased region" description="Polar residues" evidence="10">
    <location>
        <begin position="20"/>
        <end position="77"/>
    </location>
</feature>
<organism evidence="12 13">
    <name type="scientific">Malassezia globosa (strain ATCC MYA-4612 / CBS 7966)</name>
    <name type="common">Dandruff-associated fungus</name>
    <dbReference type="NCBI Taxonomy" id="425265"/>
    <lineage>
        <taxon>Eukaryota</taxon>
        <taxon>Fungi</taxon>
        <taxon>Dikarya</taxon>
        <taxon>Basidiomycota</taxon>
        <taxon>Ustilaginomycotina</taxon>
        <taxon>Malasseziomycetes</taxon>
        <taxon>Malasseziales</taxon>
        <taxon>Malasseziaceae</taxon>
        <taxon>Malassezia</taxon>
    </lineage>
</organism>
<dbReference type="Proteomes" id="UP000008837">
    <property type="component" value="Unassembled WGS sequence"/>
</dbReference>
<dbReference type="EC" id="2.7.11.1" evidence="1"/>
<dbReference type="InterPro" id="IPR017441">
    <property type="entry name" value="Protein_kinase_ATP_BS"/>
</dbReference>
<dbReference type="RefSeq" id="XP_001731039.1">
    <property type="nucleotide sequence ID" value="XM_001730987.1"/>
</dbReference>
<evidence type="ECO:0000256" key="1">
    <source>
        <dbReference type="ARBA" id="ARBA00012513"/>
    </source>
</evidence>
<keyword evidence="6 9" id="KW-0067">ATP-binding</keyword>
<dbReference type="InterPro" id="IPR008271">
    <property type="entry name" value="Ser/Thr_kinase_AS"/>
</dbReference>
<feature type="compositionally biased region" description="Low complexity" evidence="10">
    <location>
        <begin position="426"/>
        <end position="449"/>
    </location>
</feature>
<dbReference type="GO" id="GO:0050684">
    <property type="term" value="P:regulation of mRNA processing"/>
    <property type="evidence" value="ECO:0007669"/>
    <property type="project" value="TreeGrafter"/>
</dbReference>
<evidence type="ECO:0000313" key="12">
    <source>
        <dbReference type="EMBL" id="EDP43825.1"/>
    </source>
</evidence>
<dbReference type="GO" id="GO:0004674">
    <property type="term" value="F:protein serine/threonine kinase activity"/>
    <property type="evidence" value="ECO:0007669"/>
    <property type="project" value="UniProtKB-KW"/>
</dbReference>
<keyword evidence="2" id="KW-0723">Serine/threonine-protein kinase</keyword>
<dbReference type="SMART" id="SM00220">
    <property type="entry name" value="S_TKc"/>
    <property type="match status" value="1"/>
</dbReference>
<dbReference type="FunFam" id="1.10.510.10:FF:000409">
    <property type="entry name" value="CMGC/SRPK protein kinase"/>
    <property type="match status" value="1"/>
</dbReference>
<dbReference type="InterPro" id="IPR051334">
    <property type="entry name" value="SRPK"/>
</dbReference>
<feature type="compositionally biased region" description="Polar residues" evidence="10">
    <location>
        <begin position="674"/>
        <end position="683"/>
    </location>
</feature>
<comment type="catalytic activity">
    <reaction evidence="8">
        <text>L-seryl-[protein] + ATP = O-phospho-L-seryl-[protein] + ADP + H(+)</text>
        <dbReference type="Rhea" id="RHEA:17989"/>
        <dbReference type="Rhea" id="RHEA-COMP:9863"/>
        <dbReference type="Rhea" id="RHEA-COMP:11604"/>
        <dbReference type="ChEBI" id="CHEBI:15378"/>
        <dbReference type="ChEBI" id="CHEBI:29999"/>
        <dbReference type="ChEBI" id="CHEBI:30616"/>
        <dbReference type="ChEBI" id="CHEBI:83421"/>
        <dbReference type="ChEBI" id="CHEBI:456216"/>
        <dbReference type="EC" id="2.7.11.1"/>
    </reaction>
</comment>
<dbReference type="PANTHER" id="PTHR47634">
    <property type="entry name" value="PROTEIN KINASE DOMAIN-CONTAINING PROTEIN-RELATED"/>
    <property type="match status" value="1"/>
</dbReference>
<feature type="compositionally biased region" description="Low complexity" evidence="10">
    <location>
        <begin position="341"/>
        <end position="353"/>
    </location>
</feature>
<dbReference type="STRING" id="425265.A8Q0I5"/>
<dbReference type="GO" id="GO:0005737">
    <property type="term" value="C:cytoplasm"/>
    <property type="evidence" value="ECO:0007669"/>
    <property type="project" value="TreeGrafter"/>
</dbReference>
<dbReference type="AlphaFoldDB" id="A8Q0I5"/>
<evidence type="ECO:0000256" key="9">
    <source>
        <dbReference type="PROSITE-ProRule" id="PRU10141"/>
    </source>
</evidence>
<dbReference type="PANTHER" id="PTHR47634:SF9">
    <property type="entry name" value="PROTEIN KINASE DOMAIN-CONTAINING PROTEIN-RELATED"/>
    <property type="match status" value="1"/>
</dbReference>
<dbReference type="FunFam" id="3.30.200.20:FF:000076">
    <property type="entry name" value="CMGC/SRPK protein kinase"/>
    <property type="match status" value="1"/>
</dbReference>
<dbReference type="FunFam" id="1.10.510.10:FF:000541">
    <property type="entry name" value="CMGC/SRPK protein kinase"/>
    <property type="match status" value="1"/>
</dbReference>
<feature type="region of interest" description="Disordered" evidence="10">
    <location>
        <begin position="672"/>
        <end position="691"/>
    </location>
</feature>
<accession>A8Q0I5</accession>
<gene>
    <name evidence="12" type="ORF">MGL_2038</name>
</gene>
<dbReference type="PROSITE" id="PS50011">
    <property type="entry name" value="PROTEIN_KINASE_DOM"/>
    <property type="match status" value="1"/>
</dbReference>
<dbReference type="PROSITE" id="PS00108">
    <property type="entry name" value="PROTEIN_KINASE_ST"/>
    <property type="match status" value="1"/>
</dbReference>
<keyword evidence="3" id="KW-0808">Transferase</keyword>
<keyword evidence="4 9" id="KW-0547">Nucleotide-binding</keyword>
<evidence type="ECO:0000259" key="11">
    <source>
        <dbReference type="PROSITE" id="PS50011"/>
    </source>
</evidence>
<evidence type="ECO:0000256" key="2">
    <source>
        <dbReference type="ARBA" id="ARBA00022527"/>
    </source>
</evidence>
<proteinExistence type="predicted"/>
<comment type="catalytic activity">
    <reaction evidence="7">
        <text>L-threonyl-[protein] + ATP = O-phospho-L-threonyl-[protein] + ADP + H(+)</text>
        <dbReference type="Rhea" id="RHEA:46608"/>
        <dbReference type="Rhea" id="RHEA-COMP:11060"/>
        <dbReference type="Rhea" id="RHEA-COMP:11605"/>
        <dbReference type="ChEBI" id="CHEBI:15378"/>
        <dbReference type="ChEBI" id="CHEBI:30013"/>
        <dbReference type="ChEBI" id="CHEBI:30616"/>
        <dbReference type="ChEBI" id="CHEBI:61977"/>
        <dbReference type="ChEBI" id="CHEBI:456216"/>
        <dbReference type="EC" id="2.7.11.1"/>
    </reaction>
</comment>
<feature type="region of interest" description="Disordered" evidence="10">
    <location>
        <begin position="372"/>
        <end position="489"/>
    </location>
</feature>
<dbReference type="Gene3D" id="1.10.510.10">
    <property type="entry name" value="Transferase(Phosphotransferase) domain 1"/>
    <property type="match status" value="1"/>
</dbReference>
<dbReference type="EMBL" id="AAYY01000006">
    <property type="protein sequence ID" value="EDP43825.1"/>
    <property type="molecule type" value="Genomic_DNA"/>
</dbReference>
<evidence type="ECO:0000256" key="3">
    <source>
        <dbReference type="ARBA" id="ARBA00022679"/>
    </source>
</evidence>
<feature type="region of interest" description="Disordered" evidence="10">
    <location>
        <begin position="711"/>
        <end position="741"/>
    </location>
</feature>
<dbReference type="GeneID" id="5855346"/>
<evidence type="ECO:0000256" key="6">
    <source>
        <dbReference type="ARBA" id="ARBA00022840"/>
    </source>
</evidence>
<dbReference type="CDD" id="cd14136">
    <property type="entry name" value="STKc_SRPK"/>
    <property type="match status" value="1"/>
</dbReference>
<name>A8Q0I5_MALGO</name>
<keyword evidence="13" id="KW-1185">Reference proteome</keyword>
<dbReference type="PROSITE" id="PS00107">
    <property type="entry name" value="PROTEIN_KINASE_ATP"/>
    <property type="match status" value="1"/>
</dbReference>
<protein>
    <recommendedName>
        <fullName evidence="1">non-specific serine/threonine protein kinase</fullName>
        <ecNumber evidence="1">2.7.11.1</ecNumber>
    </recommendedName>
</protein>
<evidence type="ECO:0000313" key="13">
    <source>
        <dbReference type="Proteomes" id="UP000008837"/>
    </source>
</evidence>
<dbReference type="KEGG" id="mgl:MGL_2038"/>
<feature type="region of interest" description="Disordered" evidence="10">
    <location>
        <begin position="20"/>
        <end position="119"/>
    </location>
</feature>
<dbReference type="InterPro" id="IPR000719">
    <property type="entry name" value="Prot_kinase_dom"/>
</dbReference>
<evidence type="ECO:0000256" key="7">
    <source>
        <dbReference type="ARBA" id="ARBA00047899"/>
    </source>
</evidence>
<feature type="region of interest" description="Disordered" evidence="10">
    <location>
        <begin position="314"/>
        <end position="353"/>
    </location>
</feature>
<reference evidence="12 13" key="1">
    <citation type="journal article" date="2007" name="Proc. Natl. Acad. Sci. U.S.A.">
        <title>Dandruff-associated Malassezia genomes reveal convergent and divergent virulence traits shared with plant and human fungal pathogens.</title>
        <authorList>
            <person name="Xu J."/>
            <person name="Saunders C.W."/>
            <person name="Hu P."/>
            <person name="Grant R.A."/>
            <person name="Boekhout T."/>
            <person name="Kuramae E.E."/>
            <person name="Kronstad J.W."/>
            <person name="Deangelis Y.M."/>
            <person name="Reeder N.L."/>
            <person name="Johnstone K.R."/>
            <person name="Leland M."/>
            <person name="Fieno A.M."/>
            <person name="Begley W.M."/>
            <person name="Sun Y."/>
            <person name="Lacey M.P."/>
            <person name="Chaudhary T."/>
            <person name="Keough T."/>
            <person name="Chu L."/>
            <person name="Sears R."/>
            <person name="Yuan B."/>
            <person name="Dawson T.L.Jr."/>
        </authorList>
    </citation>
    <scope>NUCLEOTIDE SEQUENCE [LARGE SCALE GENOMIC DNA]</scope>
    <source>
        <strain evidence="13">ATCC MYA-4612 / CBS 7966</strain>
    </source>
</reference>
<dbReference type="GO" id="GO:0005524">
    <property type="term" value="F:ATP binding"/>
    <property type="evidence" value="ECO:0007669"/>
    <property type="project" value="UniProtKB-UniRule"/>
</dbReference>
<dbReference type="FunCoup" id="A8Q0I5">
    <property type="interactions" value="250"/>
</dbReference>
<dbReference type="OrthoDB" id="2649at2759"/>
<feature type="binding site" evidence="9">
    <location>
        <position position="181"/>
    </location>
    <ligand>
        <name>ATP</name>
        <dbReference type="ChEBI" id="CHEBI:30616"/>
    </ligand>
</feature>
<evidence type="ECO:0000256" key="4">
    <source>
        <dbReference type="ARBA" id="ARBA00022741"/>
    </source>
</evidence>
<dbReference type="VEuPathDB" id="FungiDB:MGL_2038"/>
<evidence type="ECO:0000256" key="5">
    <source>
        <dbReference type="ARBA" id="ARBA00022777"/>
    </source>
</evidence>
<feature type="domain" description="Protein kinase" evidence="11">
    <location>
        <begin position="152"/>
        <end position="658"/>
    </location>
</feature>
<dbReference type="GO" id="GO:0005634">
    <property type="term" value="C:nucleus"/>
    <property type="evidence" value="ECO:0007669"/>
    <property type="project" value="TreeGrafter"/>
</dbReference>
<feature type="compositionally biased region" description="Acidic residues" evidence="10">
    <location>
        <begin position="107"/>
        <end position="119"/>
    </location>
</feature>
<dbReference type="GO" id="GO:0000245">
    <property type="term" value="P:spliceosomal complex assembly"/>
    <property type="evidence" value="ECO:0007669"/>
    <property type="project" value="TreeGrafter"/>
</dbReference>
<evidence type="ECO:0000256" key="8">
    <source>
        <dbReference type="ARBA" id="ARBA00048679"/>
    </source>
</evidence>
<dbReference type="OMA" id="HEGQRPP"/>
<dbReference type="InterPro" id="IPR011009">
    <property type="entry name" value="Kinase-like_dom_sf"/>
</dbReference>
<dbReference type="Gene3D" id="3.30.200.20">
    <property type="entry name" value="Phosphorylase Kinase, domain 1"/>
    <property type="match status" value="1"/>
</dbReference>
<evidence type="ECO:0000256" key="10">
    <source>
        <dbReference type="SAM" id="MobiDB-lite"/>
    </source>
</evidence>
<dbReference type="InParanoid" id="A8Q0I5"/>
<feature type="compositionally biased region" description="Low complexity" evidence="10">
    <location>
        <begin position="377"/>
        <end position="411"/>
    </location>
</feature>
<dbReference type="Pfam" id="PF00069">
    <property type="entry name" value="Pkinase"/>
    <property type="match status" value="2"/>
</dbReference>
<dbReference type="SUPFAM" id="SSF56112">
    <property type="entry name" value="Protein kinase-like (PK-like)"/>
    <property type="match status" value="1"/>
</dbReference>